<evidence type="ECO:0000256" key="2">
    <source>
        <dbReference type="ARBA" id="ARBA00009840"/>
    </source>
</evidence>
<gene>
    <name evidence="7" type="ORF">CLV30_11221</name>
</gene>
<evidence type="ECO:0000256" key="5">
    <source>
        <dbReference type="SAM" id="Coils"/>
    </source>
</evidence>
<comment type="caution">
    <text evidence="7">The sequence shown here is derived from an EMBL/GenBank/DDBJ whole genome shotgun (WGS) entry which is preliminary data.</text>
</comment>
<evidence type="ECO:0000313" key="7">
    <source>
        <dbReference type="EMBL" id="PSL01782.1"/>
    </source>
</evidence>
<evidence type="ECO:0000256" key="4">
    <source>
        <dbReference type="ARBA" id="ARBA00023172"/>
    </source>
</evidence>
<dbReference type="InterPro" id="IPR003798">
    <property type="entry name" value="DNA_recombination_RmuC"/>
</dbReference>
<keyword evidence="4" id="KW-0233">DNA recombination</keyword>
<keyword evidence="3 5" id="KW-0175">Coiled coil</keyword>
<name>A0A2P8DX60_9ACTN</name>
<dbReference type="RefSeq" id="WP_205740995.1">
    <property type="nucleotide sequence ID" value="NZ_PYGE01000012.1"/>
</dbReference>
<feature type="region of interest" description="Disordered" evidence="6">
    <location>
        <begin position="463"/>
        <end position="487"/>
    </location>
</feature>
<evidence type="ECO:0000256" key="1">
    <source>
        <dbReference type="ARBA" id="ARBA00003416"/>
    </source>
</evidence>
<sequence>MDATGLVVAALALLVGFALGALTVRGRTATLAAERNAARAERDTIRGERDTAHAELDDAEQHLRQAQADKARLEAQIEHTRNSADEKLALLRTEQERLTQEFDRLSNDALRRNRAEFLELATEQLKGSEERTKTELEHRRAAVEAMVKPLNEQLAKVTEHANELERARSAAYAELRTQVESMGQNSEKLRLETQQLVTALRAPQVRGRWGELQLRRVVEAAGMLEHVDFVEQATADTADGKLRPDMLVHLAGGKRVVVDAKVSFSGYLEAQEARDDATRNDRLAAHARHLQAHIDSLAGKQYWAQFAPTPEFVVMFVPSDVFLDAALQQDPSLFEHAFERNVVLATPATLVALLRTVGYTWRQEALARNAQQVLQLGRELHTRLSTMGRHVGKLGRQLDNAVKAYNETVSSLESRVLVTARKMTELEVVDDELESPAQVERTTRQIQPADLAAAPDQSLLALDDIDADPRYGVNAAGADTERDGTNG</sequence>
<feature type="coiled-coil region" evidence="5">
    <location>
        <begin position="147"/>
        <end position="192"/>
    </location>
</feature>
<accession>A0A2P8DX60</accession>
<keyword evidence="8" id="KW-1185">Reference proteome</keyword>
<evidence type="ECO:0000313" key="8">
    <source>
        <dbReference type="Proteomes" id="UP000243528"/>
    </source>
</evidence>
<protein>
    <submittedName>
        <fullName evidence="7">DNA recombination protein RmuC</fullName>
    </submittedName>
</protein>
<organism evidence="7 8">
    <name type="scientific">Haloactinopolyspora alba</name>
    <dbReference type="NCBI Taxonomy" id="648780"/>
    <lineage>
        <taxon>Bacteria</taxon>
        <taxon>Bacillati</taxon>
        <taxon>Actinomycetota</taxon>
        <taxon>Actinomycetes</taxon>
        <taxon>Jiangellales</taxon>
        <taxon>Jiangellaceae</taxon>
        <taxon>Haloactinopolyspora</taxon>
    </lineage>
</organism>
<comment type="similarity">
    <text evidence="2">Belongs to the RmuC family.</text>
</comment>
<reference evidence="7 8" key="1">
    <citation type="submission" date="2018-03" db="EMBL/GenBank/DDBJ databases">
        <title>Genomic Encyclopedia of Archaeal and Bacterial Type Strains, Phase II (KMG-II): from individual species to whole genera.</title>
        <authorList>
            <person name="Goeker M."/>
        </authorList>
    </citation>
    <scope>NUCLEOTIDE SEQUENCE [LARGE SCALE GENOMIC DNA]</scope>
    <source>
        <strain evidence="7 8">DSM 45211</strain>
    </source>
</reference>
<proteinExistence type="inferred from homology"/>
<comment type="function">
    <text evidence="1">Involved in DNA recombination.</text>
</comment>
<dbReference type="GO" id="GO:0006310">
    <property type="term" value="P:DNA recombination"/>
    <property type="evidence" value="ECO:0007669"/>
    <property type="project" value="UniProtKB-KW"/>
</dbReference>
<dbReference type="PANTHER" id="PTHR30563:SF0">
    <property type="entry name" value="DNA RECOMBINATION PROTEIN RMUC"/>
    <property type="match status" value="1"/>
</dbReference>
<dbReference type="AlphaFoldDB" id="A0A2P8DX60"/>
<dbReference type="Pfam" id="PF02646">
    <property type="entry name" value="RmuC"/>
    <property type="match status" value="1"/>
</dbReference>
<evidence type="ECO:0000256" key="6">
    <source>
        <dbReference type="SAM" id="MobiDB-lite"/>
    </source>
</evidence>
<dbReference type="Proteomes" id="UP000243528">
    <property type="component" value="Unassembled WGS sequence"/>
</dbReference>
<evidence type="ECO:0000256" key="3">
    <source>
        <dbReference type="ARBA" id="ARBA00023054"/>
    </source>
</evidence>
<dbReference type="PANTHER" id="PTHR30563">
    <property type="entry name" value="DNA RECOMBINATION PROTEIN RMUC"/>
    <property type="match status" value="1"/>
</dbReference>
<dbReference type="EMBL" id="PYGE01000012">
    <property type="protein sequence ID" value="PSL01782.1"/>
    <property type="molecule type" value="Genomic_DNA"/>
</dbReference>
<feature type="coiled-coil region" evidence="5">
    <location>
        <begin position="49"/>
        <end position="108"/>
    </location>
</feature>